<evidence type="ECO:0000256" key="2">
    <source>
        <dbReference type="ARBA" id="ARBA00009677"/>
    </source>
</evidence>
<dbReference type="PANTHER" id="PTHR30435:SF1">
    <property type="entry name" value="FLAGELLAR HOOK PROTEIN FLGE"/>
    <property type="match status" value="1"/>
</dbReference>
<evidence type="ECO:0000256" key="3">
    <source>
        <dbReference type="ARBA" id="ARBA00019015"/>
    </source>
</evidence>
<evidence type="ECO:0000256" key="1">
    <source>
        <dbReference type="ARBA" id="ARBA00004117"/>
    </source>
</evidence>
<comment type="function">
    <text evidence="5">A flexible structure which links the flagellar filament to the drive apparatus in the basal body.</text>
</comment>
<keyword evidence="10" id="KW-0966">Cell projection</keyword>
<keyword evidence="11" id="KW-1185">Reference proteome</keyword>
<name>A0ABU8DPJ6_9ACTN</name>
<dbReference type="InterPro" id="IPR010930">
    <property type="entry name" value="Flg_bb/hook_C_dom"/>
</dbReference>
<reference evidence="10 11" key="1">
    <citation type="submission" date="2024-03" db="EMBL/GenBank/DDBJ databases">
        <title>Draft genome sequence of Klenkia sp. LSe6-5.</title>
        <authorList>
            <person name="Duangmal K."/>
            <person name="Chantavorakit T."/>
        </authorList>
    </citation>
    <scope>NUCLEOTIDE SEQUENCE [LARGE SCALE GENOMIC DNA]</scope>
    <source>
        <strain evidence="10 11">LSe6-5</strain>
    </source>
</reference>
<dbReference type="Proteomes" id="UP001361570">
    <property type="component" value="Unassembled WGS sequence"/>
</dbReference>
<dbReference type="InterPro" id="IPR011491">
    <property type="entry name" value="FlgE_D2"/>
</dbReference>
<dbReference type="RefSeq" id="WP_336402856.1">
    <property type="nucleotide sequence ID" value="NZ_JBAPLU010000002.1"/>
</dbReference>
<feature type="domain" description="Flagellar hook protein FlgE D2" evidence="8">
    <location>
        <begin position="196"/>
        <end position="311"/>
    </location>
</feature>
<keyword evidence="10" id="KW-0282">Flagellum</keyword>
<keyword evidence="4 5" id="KW-0975">Bacterial flagellum</keyword>
<dbReference type="InterPro" id="IPR001444">
    <property type="entry name" value="Flag_bb_rod_N"/>
</dbReference>
<dbReference type="Pfam" id="PF06429">
    <property type="entry name" value="Flg_bbr_C"/>
    <property type="match status" value="1"/>
</dbReference>
<proteinExistence type="inferred from homology"/>
<feature type="domain" description="Flagellar hook protein FlgE/F/G-like D1" evidence="9">
    <location>
        <begin position="95"/>
        <end position="155"/>
    </location>
</feature>
<comment type="subcellular location">
    <subcellularLocation>
        <location evidence="1 5">Bacterial flagellum basal body</location>
    </subcellularLocation>
</comment>
<dbReference type="Pfam" id="PF22692">
    <property type="entry name" value="LlgE_F_G_D1"/>
    <property type="match status" value="1"/>
</dbReference>
<dbReference type="EMBL" id="JBAPLU010000002">
    <property type="protein sequence ID" value="MEI4270714.1"/>
    <property type="molecule type" value="Genomic_DNA"/>
</dbReference>
<dbReference type="SUPFAM" id="SSF117143">
    <property type="entry name" value="Flagellar hook protein flgE"/>
    <property type="match status" value="1"/>
</dbReference>
<dbReference type="Pfam" id="PF00460">
    <property type="entry name" value="Flg_bb_rod"/>
    <property type="match status" value="1"/>
</dbReference>
<evidence type="ECO:0000313" key="10">
    <source>
        <dbReference type="EMBL" id="MEI4270714.1"/>
    </source>
</evidence>
<dbReference type="InterPro" id="IPR037925">
    <property type="entry name" value="FlgE/F/G-like"/>
</dbReference>
<gene>
    <name evidence="10" type="ORF">TEK04_03160</name>
</gene>
<evidence type="ECO:0000259" key="9">
    <source>
        <dbReference type="Pfam" id="PF22692"/>
    </source>
</evidence>
<accession>A0ABU8DPJ6</accession>
<evidence type="ECO:0000259" key="8">
    <source>
        <dbReference type="Pfam" id="PF07559"/>
    </source>
</evidence>
<dbReference type="InterPro" id="IPR053967">
    <property type="entry name" value="LlgE_F_G-like_D1"/>
</dbReference>
<comment type="similarity">
    <text evidence="2 5">Belongs to the flagella basal body rod proteins family.</text>
</comment>
<dbReference type="PANTHER" id="PTHR30435">
    <property type="entry name" value="FLAGELLAR PROTEIN"/>
    <property type="match status" value="1"/>
</dbReference>
<sequence length="431" mass="44746">MLRSMFSAISGLRAHQTKMDTVANNIANVNTVGFKTQNTVFETTLTQVLRTGRGPDDTEGGTNPAQVGLGVKLAAITTDFGQGKTQNTGRALDFMIQGDGFFVTKSGGQQLYTRAGSFTFDGAGKLITADGNRVQGWMADDTGRIDTGGTMEDLQVQYGAALPPRATTQVTMSRNVLVSPGATATSTPPNVIVAKSTVYNAAGTEQRLNLTWTQQSADPATGDSYWVLKVSNEDNSPTPAPETYGVKFAAGKVPVFTAEGATTATPASTYLPGNTLNVTGWGDTGGVTFDFAQVTAQAAGTAISAVDQDGYTAGSLSSFSLSEDGTITGVYTNNERRAIGKLALATFDNPSGLINMGNTSYAIGDNSGVALIGAAGTGSLGTLTSGALEMSNVDLSEEFTGLIIAQRGFQANSKVITASDELLQDLVNLKR</sequence>
<evidence type="ECO:0000259" key="6">
    <source>
        <dbReference type="Pfam" id="PF00460"/>
    </source>
</evidence>
<evidence type="ECO:0000256" key="5">
    <source>
        <dbReference type="RuleBase" id="RU362116"/>
    </source>
</evidence>
<evidence type="ECO:0000256" key="4">
    <source>
        <dbReference type="ARBA" id="ARBA00023143"/>
    </source>
</evidence>
<keyword evidence="10" id="KW-0969">Cilium</keyword>
<dbReference type="Pfam" id="PF07559">
    <property type="entry name" value="FlgE_D2"/>
    <property type="match status" value="1"/>
</dbReference>
<protein>
    <recommendedName>
        <fullName evidence="3 5">Flagellar hook protein FlgE</fullName>
    </recommendedName>
</protein>
<organism evidence="10 11">
    <name type="scientific">Klenkia sesuvii</name>
    <dbReference type="NCBI Taxonomy" id="3103137"/>
    <lineage>
        <taxon>Bacteria</taxon>
        <taxon>Bacillati</taxon>
        <taxon>Actinomycetota</taxon>
        <taxon>Actinomycetes</taxon>
        <taxon>Geodermatophilales</taxon>
        <taxon>Geodermatophilaceae</taxon>
        <taxon>Klenkia</taxon>
    </lineage>
</organism>
<feature type="domain" description="Flagellar basal-body/hook protein C-terminal" evidence="7">
    <location>
        <begin position="385"/>
        <end position="429"/>
    </location>
</feature>
<evidence type="ECO:0000259" key="7">
    <source>
        <dbReference type="Pfam" id="PF06429"/>
    </source>
</evidence>
<feature type="domain" description="Flagellar basal body rod protein N-terminal" evidence="6">
    <location>
        <begin position="7"/>
        <end position="35"/>
    </location>
</feature>
<comment type="caution">
    <text evidence="10">The sequence shown here is derived from an EMBL/GenBank/DDBJ whole genome shotgun (WGS) entry which is preliminary data.</text>
</comment>
<dbReference type="InterPro" id="IPR020013">
    <property type="entry name" value="Flagellar_FlgE/F/G"/>
</dbReference>
<dbReference type="NCBIfam" id="TIGR03506">
    <property type="entry name" value="FlgEFG_subfam"/>
    <property type="match status" value="1"/>
</dbReference>
<evidence type="ECO:0000313" key="11">
    <source>
        <dbReference type="Proteomes" id="UP001361570"/>
    </source>
</evidence>